<name>A0ABX3NSP7_9BACT</name>
<organism evidence="1 2">
    <name type="scientific">Niastella koreensis</name>
    <dbReference type="NCBI Taxonomy" id="354356"/>
    <lineage>
        <taxon>Bacteria</taxon>
        <taxon>Pseudomonadati</taxon>
        <taxon>Bacteroidota</taxon>
        <taxon>Chitinophagia</taxon>
        <taxon>Chitinophagales</taxon>
        <taxon>Chitinophagaceae</taxon>
        <taxon>Niastella</taxon>
    </lineage>
</organism>
<protein>
    <submittedName>
        <fullName evidence="1">Uncharacterized protein</fullName>
    </submittedName>
</protein>
<keyword evidence="2" id="KW-1185">Reference proteome</keyword>
<proteinExistence type="predicted"/>
<accession>A0ABX3NSP7</accession>
<dbReference type="EMBL" id="LWBO01000022">
    <property type="protein sequence ID" value="OQP45090.1"/>
    <property type="molecule type" value="Genomic_DNA"/>
</dbReference>
<reference evidence="1 2" key="1">
    <citation type="submission" date="2016-04" db="EMBL/GenBank/DDBJ databases">
        <authorList>
            <person name="Chen L."/>
            <person name="Zhuang W."/>
            <person name="Wang G."/>
        </authorList>
    </citation>
    <scope>NUCLEOTIDE SEQUENCE [LARGE SCALE GENOMIC DNA]</scope>
    <source>
        <strain evidence="2">GR20</strain>
    </source>
</reference>
<evidence type="ECO:0000313" key="1">
    <source>
        <dbReference type="EMBL" id="OQP45090.1"/>
    </source>
</evidence>
<comment type="caution">
    <text evidence="1">The sequence shown here is derived from an EMBL/GenBank/DDBJ whole genome shotgun (WGS) entry which is preliminary data.</text>
</comment>
<sequence length="63" mass="7543">MAEDGINDFLESDDFVFMMHQGYLFWYFKANGDPNPIVYGYYEGRYEPDNFGRFSDFIREFTG</sequence>
<dbReference type="Proteomes" id="UP000192277">
    <property type="component" value="Unassembled WGS sequence"/>
</dbReference>
<gene>
    <name evidence="1" type="ORF">A4D02_34635</name>
</gene>
<evidence type="ECO:0000313" key="2">
    <source>
        <dbReference type="Proteomes" id="UP000192277"/>
    </source>
</evidence>